<dbReference type="EMBL" id="GBRH01261147">
    <property type="protein sequence ID" value="JAD36748.1"/>
    <property type="molecule type" value="Transcribed_RNA"/>
</dbReference>
<dbReference type="AlphaFoldDB" id="A0A0A8ZGF6"/>
<organism evidence="1">
    <name type="scientific">Arundo donax</name>
    <name type="common">Giant reed</name>
    <name type="synonym">Donax arundinaceus</name>
    <dbReference type="NCBI Taxonomy" id="35708"/>
    <lineage>
        <taxon>Eukaryota</taxon>
        <taxon>Viridiplantae</taxon>
        <taxon>Streptophyta</taxon>
        <taxon>Embryophyta</taxon>
        <taxon>Tracheophyta</taxon>
        <taxon>Spermatophyta</taxon>
        <taxon>Magnoliopsida</taxon>
        <taxon>Liliopsida</taxon>
        <taxon>Poales</taxon>
        <taxon>Poaceae</taxon>
        <taxon>PACMAD clade</taxon>
        <taxon>Arundinoideae</taxon>
        <taxon>Arundineae</taxon>
        <taxon>Arundo</taxon>
    </lineage>
</organism>
<name>A0A0A8ZGF6_ARUDO</name>
<sequence length="21" mass="2364">MASFANLSSLIELICCLFKLF</sequence>
<reference evidence="1" key="1">
    <citation type="submission" date="2014-09" db="EMBL/GenBank/DDBJ databases">
        <authorList>
            <person name="Magalhaes I.L.F."/>
            <person name="Oliveira U."/>
            <person name="Santos F.R."/>
            <person name="Vidigal T.H.D.A."/>
            <person name="Brescovit A.D."/>
            <person name="Santos A.J."/>
        </authorList>
    </citation>
    <scope>NUCLEOTIDE SEQUENCE</scope>
    <source>
        <tissue evidence="1">Shoot tissue taken approximately 20 cm above the soil surface</tissue>
    </source>
</reference>
<accession>A0A0A8ZGF6</accession>
<reference evidence="1" key="2">
    <citation type="journal article" date="2015" name="Data Brief">
        <title>Shoot transcriptome of the giant reed, Arundo donax.</title>
        <authorList>
            <person name="Barrero R.A."/>
            <person name="Guerrero F.D."/>
            <person name="Moolhuijzen P."/>
            <person name="Goolsby J.A."/>
            <person name="Tidwell J."/>
            <person name="Bellgard S.E."/>
            <person name="Bellgard M.I."/>
        </authorList>
    </citation>
    <scope>NUCLEOTIDE SEQUENCE</scope>
    <source>
        <tissue evidence="1">Shoot tissue taken approximately 20 cm above the soil surface</tissue>
    </source>
</reference>
<protein>
    <submittedName>
        <fullName evidence="1">Uncharacterized protein</fullName>
    </submittedName>
</protein>
<proteinExistence type="predicted"/>
<evidence type="ECO:0000313" key="1">
    <source>
        <dbReference type="EMBL" id="JAD36748.1"/>
    </source>
</evidence>